<dbReference type="InterPro" id="IPR013216">
    <property type="entry name" value="Methyltransf_11"/>
</dbReference>
<dbReference type="GO" id="GO:0008757">
    <property type="term" value="F:S-adenosylmethionine-dependent methyltransferase activity"/>
    <property type="evidence" value="ECO:0007669"/>
    <property type="project" value="InterPro"/>
</dbReference>
<gene>
    <name evidence="2" type="ORF">CBM2634_U140016</name>
</gene>
<dbReference type="CDD" id="cd02440">
    <property type="entry name" value="AdoMet_MTases"/>
    <property type="match status" value="1"/>
</dbReference>
<dbReference type="PANTHER" id="PTHR43591">
    <property type="entry name" value="METHYLTRANSFERASE"/>
    <property type="match status" value="1"/>
</dbReference>
<dbReference type="EMBL" id="OVTA01000077">
    <property type="protein sequence ID" value="SPS02536.1"/>
    <property type="molecule type" value="Genomic_DNA"/>
</dbReference>
<evidence type="ECO:0000259" key="1">
    <source>
        <dbReference type="Pfam" id="PF08241"/>
    </source>
</evidence>
<dbReference type="Gene3D" id="3.40.50.150">
    <property type="entry name" value="Vaccinia Virus protein VP39"/>
    <property type="match status" value="1"/>
</dbReference>
<feature type="domain" description="Methyltransferase type 11" evidence="1">
    <location>
        <begin position="52"/>
        <end position="145"/>
    </location>
</feature>
<dbReference type="GO" id="GO:0032259">
    <property type="term" value="P:methylation"/>
    <property type="evidence" value="ECO:0007669"/>
    <property type="project" value="UniProtKB-KW"/>
</dbReference>
<dbReference type="SUPFAM" id="SSF53335">
    <property type="entry name" value="S-adenosyl-L-methionine-dependent methyltransferases"/>
    <property type="match status" value="1"/>
</dbReference>
<name>A0A375JG01_9BURK</name>
<keyword evidence="2" id="KW-0489">Methyltransferase</keyword>
<evidence type="ECO:0000313" key="3">
    <source>
        <dbReference type="Proteomes" id="UP000256805"/>
    </source>
</evidence>
<organism evidence="2 3">
    <name type="scientific">Cupriavidus taiwanensis</name>
    <dbReference type="NCBI Taxonomy" id="164546"/>
    <lineage>
        <taxon>Bacteria</taxon>
        <taxon>Pseudomonadati</taxon>
        <taxon>Pseudomonadota</taxon>
        <taxon>Betaproteobacteria</taxon>
        <taxon>Burkholderiales</taxon>
        <taxon>Burkholderiaceae</taxon>
        <taxon>Cupriavidus</taxon>
    </lineage>
</organism>
<dbReference type="PANTHER" id="PTHR43591:SF24">
    <property type="entry name" value="2-METHOXY-6-POLYPRENYL-1,4-BENZOQUINOL METHYLASE, MITOCHONDRIAL"/>
    <property type="match status" value="1"/>
</dbReference>
<dbReference type="Proteomes" id="UP000256805">
    <property type="component" value="Unassembled WGS sequence"/>
</dbReference>
<dbReference type="RefSeq" id="WP_116386326.1">
    <property type="nucleotide sequence ID" value="NZ_OVTA01000077.1"/>
</dbReference>
<dbReference type="AlphaFoldDB" id="A0A375JG01"/>
<proteinExistence type="predicted"/>
<protein>
    <submittedName>
        <fullName evidence="2">UbiE/COQ5 methyltransferase family enzyme</fullName>
    </submittedName>
</protein>
<dbReference type="Pfam" id="PF08241">
    <property type="entry name" value="Methyltransf_11"/>
    <property type="match status" value="1"/>
</dbReference>
<reference evidence="2 3" key="1">
    <citation type="submission" date="2018-01" db="EMBL/GenBank/DDBJ databases">
        <authorList>
            <person name="Gaut B.S."/>
            <person name="Morton B.R."/>
            <person name="Clegg M.T."/>
            <person name="Duvall M.R."/>
        </authorList>
    </citation>
    <scope>NUCLEOTIDE SEQUENCE [LARGE SCALE GENOMIC DNA]</scope>
    <source>
        <strain evidence="2">Cupriavidus taiwanensis cmp 52</strain>
    </source>
</reference>
<accession>A0A375JG01</accession>
<sequence>MDYASMIQPHNSEAAGTWGSAGRQYERVSQSISDAIEHCVIRVAPQPGERVLDVATGTGWAARRVAARGASGIGIDLASNLIETAKAYAADARLSFEFQVGDAEALQFEDQSFDAVISTFGVMFASDPDAAASELARVCKPGGRLGIASWPSDGTVAGLFKIMQPYVTRPPVPLPTSPFAWGNTDYVKKLLGAAFDLRFESGITVLRELNGPIVWELSVESYGPTKTLAATLDPDSRERLRQDFIAYHEGFQSELGIAMPREYLVAIGIRK</sequence>
<keyword evidence="2" id="KW-0808">Transferase</keyword>
<dbReference type="InterPro" id="IPR029063">
    <property type="entry name" value="SAM-dependent_MTases_sf"/>
</dbReference>
<evidence type="ECO:0000313" key="2">
    <source>
        <dbReference type="EMBL" id="SPS02536.1"/>
    </source>
</evidence>